<evidence type="ECO:0000313" key="2">
    <source>
        <dbReference type="Proteomes" id="UP000297741"/>
    </source>
</evidence>
<protein>
    <submittedName>
        <fullName evidence="1">Uncharacterized protein</fullName>
    </submittedName>
</protein>
<organism evidence="1 2">
    <name type="scientific">Pseudotabrizicola sediminis</name>
    <dbReference type="NCBI Taxonomy" id="2486418"/>
    <lineage>
        <taxon>Bacteria</taxon>
        <taxon>Pseudomonadati</taxon>
        <taxon>Pseudomonadota</taxon>
        <taxon>Alphaproteobacteria</taxon>
        <taxon>Rhodobacterales</taxon>
        <taxon>Paracoccaceae</taxon>
        <taxon>Pseudotabrizicola</taxon>
    </lineage>
</organism>
<name>A0ABY2KTE5_9RHOB</name>
<accession>A0ABY2KTE5</accession>
<gene>
    <name evidence="1" type="ORF">EEB11_04810</name>
</gene>
<dbReference type="EMBL" id="RPEM01000002">
    <property type="protein sequence ID" value="TGD44877.1"/>
    <property type="molecule type" value="Genomic_DNA"/>
</dbReference>
<evidence type="ECO:0000313" key="1">
    <source>
        <dbReference type="EMBL" id="TGD44877.1"/>
    </source>
</evidence>
<keyword evidence="2" id="KW-1185">Reference proteome</keyword>
<dbReference type="Proteomes" id="UP000297741">
    <property type="component" value="Unassembled WGS sequence"/>
</dbReference>
<proteinExistence type="predicted"/>
<comment type="caution">
    <text evidence="1">The sequence shown here is derived from an EMBL/GenBank/DDBJ whole genome shotgun (WGS) entry which is preliminary data.</text>
</comment>
<sequence length="74" mass="7465">MDRTQPELHSDLREILGFLTSITGRILQVSDRKAGVVMGVATNTLMGSAFVTSVMGAVGSLGTAGTGAAIAGLS</sequence>
<reference evidence="1 2" key="1">
    <citation type="submission" date="2018-11" db="EMBL/GenBank/DDBJ databases">
        <title>Tabrizicola sp. isolated from sediment of alpine lake.</title>
        <authorList>
            <person name="Liu Z."/>
        </authorList>
    </citation>
    <scope>NUCLEOTIDE SEQUENCE [LARGE SCALE GENOMIC DNA]</scope>
    <source>
        <strain evidence="1 2">DRYC-M-16</strain>
    </source>
</reference>